<organism evidence="3 4">
    <name type="scientific">Povalibacter uvarum</name>
    <dbReference type="NCBI Taxonomy" id="732238"/>
    <lineage>
        <taxon>Bacteria</taxon>
        <taxon>Pseudomonadati</taxon>
        <taxon>Pseudomonadota</taxon>
        <taxon>Gammaproteobacteria</taxon>
        <taxon>Steroidobacterales</taxon>
        <taxon>Steroidobacteraceae</taxon>
        <taxon>Povalibacter</taxon>
    </lineage>
</organism>
<evidence type="ECO:0000256" key="1">
    <source>
        <dbReference type="SAM" id="SignalP"/>
    </source>
</evidence>
<keyword evidence="1" id="KW-0732">Signal</keyword>
<reference evidence="3 4" key="1">
    <citation type="submission" date="2020-08" db="EMBL/GenBank/DDBJ databases">
        <title>Genomic Encyclopedia of Type Strains, Phase IV (KMG-IV): sequencing the most valuable type-strain genomes for metagenomic binning, comparative biology and taxonomic classification.</title>
        <authorList>
            <person name="Goeker M."/>
        </authorList>
    </citation>
    <scope>NUCLEOTIDE SEQUENCE [LARGE SCALE GENOMIC DNA]</scope>
    <source>
        <strain evidence="3 4">DSM 26723</strain>
    </source>
</reference>
<sequence>MRSKLASGKSKAALLIAALLGTSLMAACSSTPSQQSTGEAIDDGVVTATVKAKLIEDPVTKAHQINVDTFKGNVSLSGFVESEQARARALQLARDVDGVKSVKDGMQVRKATS</sequence>
<dbReference type="PANTHER" id="PTHR34606:SF16">
    <property type="entry name" value="BON DOMAIN-CONTAINING PROTEIN"/>
    <property type="match status" value="1"/>
</dbReference>
<accession>A0A841HPB9</accession>
<evidence type="ECO:0000313" key="3">
    <source>
        <dbReference type="EMBL" id="MBB6094484.1"/>
    </source>
</evidence>
<feature type="chain" id="PRO_5032374458" evidence="1">
    <location>
        <begin position="27"/>
        <end position="113"/>
    </location>
</feature>
<dbReference type="InterPro" id="IPR014004">
    <property type="entry name" value="Transpt-assoc_nodulatn_dom_bac"/>
</dbReference>
<dbReference type="PROSITE" id="PS50914">
    <property type="entry name" value="BON"/>
    <property type="match status" value="1"/>
</dbReference>
<dbReference type="PANTHER" id="PTHR34606">
    <property type="entry name" value="BON DOMAIN-CONTAINING PROTEIN"/>
    <property type="match status" value="1"/>
</dbReference>
<protein>
    <submittedName>
        <fullName evidence="3">Hyperosmotically inducible protein</fullName>
    </submittedName>
</protein>
<evidence type="ECO:0000313" key="4">
    <source>
        <dbReference type="Proteomes" id="UP000588068"/>
    </source>
</evidence>
<gene>
    <name evidence="3" type="ORF">HNQ60_003371</name>
</gene>
<dbReference type="PROSITE" id="PS51257">
    <property type="entry name" value="PROKAR_LIPOPROTEIN"/>
    <property type="match status" value="1"/>
</dbReference>
<dbReference type="InterPro" id="IPR007055">
    <property type="entry name" value="BON_dom"/>
</dbReference>
<feature type="signal peptide" evidence="1">
    <location>
        <begin position="1"/>
        <end position="26"/>
    </location>
</feature>
<dbReference type="Gene3D" id="3.30.1340.30">
    <property type="match status" value="1"/>
</dbReference>
<keyword evidence="4" id="KW-1185">Reference proteome</keyword>
<dbReference type="AlphaFoldDB" id="A0A841HPB9"/>
<feature type="domain" description="BON" evidence="2">
    <location>
        <begin position="42"/>
        <end position="110"/>
    </location>
</feature>
<dbReference type="InterPro" id="IPR051686">
    <property type="entry name" value="Lipoprotein_DolP"/>
</dbReference>
<dbReference type="SMART" id="SM00749">
    <property type="entry name" value="BON"/>
    <property type="match status" value="1"/>
</dbReference>
<dbReference type="Proteomes" id="UP000588068">
    <property type="component" value="Unassembled WGS sequence"/>
</dbReference>
<proteinExistence type="predicted"/>
<dbReference type="Pfam" id="PF04972">
    <property type="entry name" value="BON"/>
    <property type="match status" value="1"/>
</dbReference>
<name>A0A841HPB9_9GAMM</name>
<comment type="caution">
    <text evidence="3">The sequence shown here is derived from an EMBL/GenBank/DDBJ whole genome shotgun (WGS) entry which is preliminary data.</text>
</comment>
<dbReference type="EMBL" id="JACHHZ010000004">
    <property type="protein sequence ID" value="MBB6094484.1"/>
    <property type="molecule type" value="Genomic_DNA"/>
</dbReference>
<dbReference type="RefSeq" id="WP_184333903.1">
    <property type="nucleotide sequence ID" value="NZ_JACHHZ010000004.1"/>
</dbReference>
<evidence type="ECO:0000259" key="2">
    <source>
        <dbReference type="PROSITE" id="PS50914"/>
    </source>
</evidence>